<protein>
    <recommendedName>
        <fullName evidence="2">chitinase</fullName>
        <ecNumber evidence="2">3.2.1.14</ecNumber>
    </recommendedName>
</protein>
<evidence type="ECO:0000256" key="7">
    <source>
        <dbReference type="ARBA" id="ARBA00023326"/>
    </source>
</evidence>
<dbReference type="GO" id="GO:0006032">
    <property type="term" value="P:chitin catabolic process"/>
    <property type="evidence" value="ECO:0007669"/>
    <property type="project" value="UniProtKB-KW"/>
</dbReference>
<name>A0A9W9GVD7_9EURO</name>
<dbReference type="Pfam" id="PF00704">
    <property type="entry name" value="Glyco_hydro_18"/>
    <property type="match status" value="1"/>
</dbReference>
<evidence type="ECO:0000256" key="2">
    <source>
        <dbReference type="ARBA" id="ARBA00012729"/>
    </source>
</evidence>
<dbReference type="SMART" id="SM00636">
    <property type="entry name" value="Glyco_18"/>
    <property type="match status" value="1"/>
</dbReference>
<dbReference type="InterPro" id="IPR001223">
    <property type="entry name" value="Glyco_hydro18_cat"/>
</dbReference>
<dbReference type="InterPro" id="IPR001579">
    <property type="entry name" value="Glyco_hydro_18_chit_AS"/>
</dbReference>
<dbReference type="InterPro" id="IPR011583">
    <property type="entry name" value="Chitinase_II/V-like_cat"/>
</dbReference>
<proteinExistence type="inferred from homology"/>
<evidence type="ECO:0000256" key="4">
    <source>
        <dbReference type="ARBA" id="ARBA00023024"/>
    </source>
</evidence>
<evidence type="ECO:0000256" key="5">
    <source>
        <dbReference type="ARBA" id="ARBA00023277"/>
    </source>
</evidence>
<evidence type="ECO:0000256" key="9">
    <source>
        <dbReference type="RuleBase" id="RU004453"/>
    </source>
</evidence>
<reference evidence="11" key="2">
    <citation type="journal article" date="2023" name="IMA Fungus">
        <title>Comparative genomic study of the Penicillium genus elucidates a diverse pangenome and 15 lateral gene transfer events.</title>
        <authorList>
            <person name="Petersen C."/>
            <person name="Sorensen T."/>
            <person name="Nielsen M.R."/>
            <person name="Sondergaard T.E."/>
            <person name="Sorensen J.L."/>
            <person name="Fitzpatrick D.A."/>
            <person name="Frisvad J.C."/>
            <person name="Nielsen K.L."/>
        </authorList>
    </citation>
    <scope>NUCLEOTIDE SEQUENCE</scope>
    <source>
        <strain evidence="11">IBT 22155</strain>
    </source>
</reference>
<gene>
    <name evidence="11" type="ORF">N7515_006687</name>
</gene>
<dbReference type="PROSITE" id="PS51910">
    <property type="entry name" value="GH18_2"/>
    <property type="match status" value="1"/>
</dbReference>
<dbReference type="GO" id="GO:0005576">
    <property type="term" value="C:extracellular region"/>
    <property type="evidence" value="ECO:0007669"/>
    <property type="project" value="TreeGrafter"/>
</dbReference>
<feature type="domain" description="GH18" evidence="10">
    <location>
        <begin position="1"/>
        <end position="192"/>
    </location>
</feature>
<dbReference type="SUPFAM" id="SSF51445">
    <property type="entry name" value="(Trans)glycosidases"/>
    <property type="match status" value="1"/>
</dbReference>
<comment type="similarity">
    <text evidence="9">Belongs to the glycosyl hydrolase 18 family.</text>
</comment>
<evidence type="ECO:0000256" key="1">
    <source>
        <dbReference type="ARBA" id="ARBA00000822"/>
    </source>
</evidence>
<dbReference type="GO" id="GO:0008061">
    <property type="term" value="F:chitin binding"/>
    <property type="evidence" value="ECO:0007669"/>
    <property type="project" value="InterPro"/>
</dbReference>
<sequence length="192" mass="21416">MHYCSIVIIRTAFETGLRRQKFADSAIKLLKNLGFDGIDVDFEYPADDKEAGQFVDTLRRLREDLDLYSSANTDGYHFLLTAAPPAGPTNYHKEHLARMDEYLDFWNLMAYDYAGSWDTVAGHDANIHPSNGNPGSTPFNTDQAIDYYTSHGVDAHKIVMGMPLYGRAFSDTNGPGQRAECSRGCGMYAVAR</sequence>
<keyword evidence="5" id="KW-0119">Carbohydrate metabolism</keyword>
<dbReference type="PANTHER" id="PTHR11177">
    <property type="entry name" value="CHITINASE"/>
    <property type="match status" value="1"/>
</dbReference>
<dbReference type="GeneID" id="81406601"/>
<dbReference type="InterPro" id="IPR017853">
    <property type="entry name" value="GH"/>
</dbReference>
<evidence type="ECO:0000313" key="12">
    <source>
        <dbReference type="Proteomes" id="UP001149079"/>
    </source>
</evidence>
<reference evidence="11" key="1">
    <citation type="submission" date="2022-11" db="EMBL/GenBank/DDBJ databases">
        <authorList>
            <person name="Petersen C."/>
        </authorList>
    </citation>
    <scope>NUCLEOTIDE SEQUENCE</scope>
    <source>
        <strain evidence="11">IBT 22155</strain>
    </source>
</reference>
<evidence type="ECO:0000256" key="3">
    <source>
        <dbReference type="ARBA" id="ARBA00022801"/>
    </source>
</evidence>
<keyword evidence="4" id="KW-0146">Chitin degradation</keyword>
<keyword evidence="6 8" id="KW-0326">Glycosidase</keyword>
<dbReference type="OrthoDB" id="76388at2759"/>
<evidence type="ECO:0000256" key="8">
    <source>
        <dbReference type="RuleBase" id="RU000489"/>
    </source>
</evidence>
<dbReference type="GO" id="GO:0008843">
    <property type="term" value="F:endochitinase activity"/>
    <property type="evidence" value="ECO:0007669"/>
    <property type="project" value="UniProtKB-EC"/>
</dbReference>
<dbReference type="InterPro" id="IPR050314">
    <property type="entry name" value="Glycosyl_Hydrlase_18"/>
</dbReference>
<dbReference type="PROSITE" id="PS01095">
    <property type="entry name" value="GH18_1"/>
    <property type="match status" value="1"/>
</dbReference>
<dbReference type="RefSeq" id="XP_056521027.1">
    <property type="nucleotide sequence ID" value="XM_056667431.1"/>
</dbReference>
<dbReference type="GO" id="GO:0000272">
    <property type="term" value="P:polysaccharide catabolic process"/>
    <property type="evidence" value="ECO:0007669"/>
    <property type="project" value="UniProtKB-KW"/>
</dbReference>
<keyword evidence="7" id="KW-0624">Polysaccharide degradation</keyword>
<evidence type="ECO:0000256" key="6">
    <source>
        <dbReference type="ARBA" id="ARBA00023295"/>
    </source>
</evidence>
<evidence type="ECO:0000313" key="11">
    <source>
        <dbReference type="EMBL" id="KAJ5130648.1"/>
    </source>
</evidence>
<evidence type="ECO:0000259" key="10">
    <source>
        <dbReference type="PROSITE" id="PS51910"/>
    </source>
</evidence>
<organism evidence="11 12">
    <name type="scientific">Penicillium bovifimosum</name>
    <dbReference type="NCBI Taxonomy" id="126998"/>
    <lineage>
        <taxon>Eukaryota</taxon>
        <taxon>Fungi</taxon>
        <taxon>Dikarya</taxon>
        <taxon>Ascomycota</taxon>
        <taxon>Pezizomycotina</taxon>
        <taxon>Eurotiomycetes</taxon>
        <taxon>Eurotiomycetidae</taxon>
        <taxon>Eurotiales</taxon>
        <taxon>Aspergillaceae</taxon>
        <taxon>Penicillium</taxon>
    </lineage>
</organism>
<dbReference type="Gene3D" id="3.20.20.80">
    <property type="entry name" value="Glycosidases"/>
    <property type="match status" value="1"/>
</dbReference>
<comment type="catalytic activity">
    <reaction evidence="1">
        <text>Random endo-hydrolysis of N-acetyl-beta-D-glucosaminide (1-&gt;4)-beta-linkages in chitin and chitodextrins.</text>
        <dbReference type="EC" id="3.2.1.14"/>
    </reaction>
</comment>
<dbReference type="EC" id="3.2.1.14" evidence="2"/>
<accession>A0A9W9GVD7</accession>
<dbReference type="AlphaFoldDB" id="A0A9W9GVD7"/>
<keyword evidence="12" id="KW-1185">Reference proteome</keyword>
<comment type="caution">
    <text evidence="11">The sequence shown here is derived from an EMBL/GenBank/DDBJ whole genome shotgun (WGS) entry which is preliminary data.</text>
</comment>
<dbReference type="Proteomes" id="UP001149079">
    <property type="component" value="Unassembled WGS sequence"/>
</dbReference>
<dbReference type="EMBL" id="JAPQKL010000005">
    <property type="protein sequence ID" value="KAJ5130648.1"/>
    <property type="molecule type" value="Genomic_DNA"/>
</dbReference>
<keyword evidence="3 8" id="KW-0378">Hydrolase</keyword>
<dbReference type="PANTHER" id="PTHR11177:SF317">
    <property type="entry name" value="CHITINASE 12-RELATED"/>
    <property type="match status" value="1"/>
</dbReference>